<evidence type="ECO:0000313" key="2">
    <source>
        <dbReference type="EMBL" id="CAA2110506.1"/>
    </source>
</evidence>
<gene>
    <name evidence="2" type="ORF">VVAX_06745</name>
</gene>
<proteinExistence type="predicted"/>
<name>A0A679JN23_VARPD</name>
<accession>A0A679JN23</accession>
<dbReference type="EMBL" id="LR743508">
    <property type="protein sequence ID" value="CAA2110506.1"/>
    <property type="molecule type" value="Genomic_DNA"/>
</dbReference>
<evidence type="ECO:0000256" key="1">
    <source>
        <dbReference type="SAM" id="MobiDB-lite"/>
    </source>
</evidence>
<sequence length="58" mass="5792">MRKLVVTGPQPAALGEADFARKGPGHGLAGRGGIVVTDPTYSVGEDAYAAVTAGPPRS</sequence>
<protein>
    <submittedName>
        <fullName evidence="2">Uncharacterized protein</fullName>
    </submittedName>
</protein>
<organism evidence="2">
    <name type="scientific">Variovorax paradoxus</name>
    <dbReference type="NCBI Taxonomy" id="34073"/>
    <lineage>
        <taxon>Bacteria</taxon>
        <taxon>Pseudomonadati</taxon>
        <taxon>Pseudomonadota</taxon>
        <taxon>Betaproteobacteria</taxon>
        <taxon>Burkholderiales</taxon>
        <taxon>Comamonadaceae</taxon>
        <taxon>Variovorax</taxon>
    </lineage>
</organism>
<reference evidence="2" key="1">
    <citation type="submission" date="2019-12" db="EMBL/GenBank/DDBJ databases">
        <authorList>
            <person name="Cremers G."/>
        </authorList>
    </citation>
    <scope>NUCLEOTIDE SEQUENCE</scope>
    <source>
        <strain evidence="2">Vvax</strain>
    </source>
</reference>
<feature type="region of interest" description="Disordered" evidence="1">
    <location>
        <begin position="1"/>
        <end position="32"/>
    </location>
</feature>
<dbReference type="AlphaFoldDB" id="A0A679JN23"/>